<evidence type="ECO:0000256" key="2">
    <source>
        <dbReference type="ARBA" id="ARBA00022490"/>
    </source>
</evidence>
<dbReference type="Gene3D" id="1.25.10.10">
    <property type="entry name" value="Leucine-rich Repeat Variant"/>
    <property type="match status" value="3"/>
</dbReference>
<comment type="subcellular location">
    <subcellularLocation>
        <location evidence="1">Cytoplasm</location>
    </subcellularLocation>
</comment>
<keyword evidence="8" id="KW-1185">Reference proteome</keyword>
<reference evidence="9" key="2">
    <citation type="submission" date="2020-04" db="EMBL/GenBank/DDBJ databases">
        <authorList>
            <consortium name="NCBI Genome Project"/>
        </authorList>
    </citation>
    <scope>NUCLEOTIDE SEQUENCE</scope>
    <source>
        <strain evidence="9">CBS 781.70</strain>
    </source>
</reference>
<organism evidence="7">
    <name type="scientific">Eremomyces bilateralis CBS 781.70</name>
    <dbReference type="NCBI Taxonomy" id="1392243"/>
    <lineage>
        <taxon>Eukaryota</taxon>
        <taxon>Fungi</taxon>
        <taxon>Dikarya</taxon>
        <taxon>Ascomycota</taxon>
        <taxon>Pezizomycotina</taxon>
        <taxon>Dothideomycetes</taxon>
        <taxon>Dothideomycetes incertae sedis</taxon>
        <taxon>Eremomycetales</taxon>
        <taxon>Eremomycetaceae</taxon>
        <taxon>Eremomyces</taxon>
    </lineage>
</organism>
<accession>A0A6G1GBU8</accession>
<reference evidence="7 9" key="1">
    <citation type="submission" date="2020-01" db="EMBL/GenBank/DDBJ databases">
        <authorList>
            <consortium name="DOE Joint Genome Institute"/>
            <person name="Haridas S."/>
            <person name="Albert R."/>
            <person name="Binder M."/>
            <person name="Bloem J."/>
            <person name="Labutti K."/>
            <person name="Salamov A."/>
            <person name="Andreopoulos B."/>
            <person name="Baker S.E."/>
            <person name="Barry K."/>
            <person name="Bills G."/>
            <person name="Bluhm B.H."/>
            <person name="Cannon C."/>
            <person name="Castanera R."/>
            <person name="Culley D.E."/>
            <person name="Daum C."/>
            <person name="Ezra D."/>
            <person name="Gonzalez J.B."/>
            <person name="Henrissat B."/>
            <person name="Kuo A."/>
            <person name="Liang C."/>
            <person name="Lipzen A."/>
            <person name="Lutzoni F."/>
            <person name="Magnuson J."/>
            <person name="Mondo S."/>
            <person name="Nolan M."/>
            <person name="Ohm R."/>
            <person name="Pangilinan J."/>
            <person name="Park H.-J."/>
            <person name="Ramirez L."/>
            <person name="Alfaro M."/>
            <person name="Sun H."/>
            <person name="Tritt A."/>
            <person name="Yoshinaga Y."/>
            <person name="Zwiers L.-H."/>
            <person name="Turgeon B.G."/>
            <person name="Goodwin S.B."/>
            <person name="Spatafora J.W."/>
            <person name="Crous P.W."/>
            <person name="Grigoriev I.V."/>
        </authorList>
    </citation>
    <scope>NUCLEOTIDE SEQUENCE</scope>
    <source>
        <strain evidence="7 9">CBS 781.70</strain>
    </source>
</reference>
<evidence type="ECO:0000313" key="7">
    <source>
        <dbReference type="EMBL" id="KAF1815565.1"/>
    </source>
</evidence>
<proteinExistence type="predicted"/>
<dbReference type="GO" id="GO:0036503">
    <property type="term" value="P:ERAD pathway"/>
    <property type="evidence" value="ECO:0007669"/>
    <property type="project" value="TreeGrafter"/>
</dbReference>
<evidence type="ECO:0000313" key="8">
    <source>
        <dbReference type="Proteomes" id="UP000504638"/>
    </source>
</evidence>
<dbReference type="GO" id="GO:0060090">
    <property type="term" value="F:molecular adaptor activity"/>
    <property type="evidence" value="ECO:0007669"/>
    <property type="project" value="InterPro"/>
</dbReference>
<evidence type="ECO:0000256" key="3">
    <source>
        <dbReference type="ARBA" id="ARBA00022737"/>
    </source>
</evidence>
<dbReference type="PANTHER" id="PTHR23346:SF19">
    <property type="entry name" value="PROTEASOME ADAPTER AND SCAFFOLD PROTEIN ECM29"/>
    <property type="match status" value="1"/>
</dbReference>
<evidence type="ECO:0000259" key="6">
    <source>
        <dbReference type="Pfam" id="PF24492"/>
    </source>
</evidence>
<dbReference type="GO" id="GO:0005737">
    <property type="term" value="C:cytoplasm"/>
    <property type="evidence" value="ECO:0007669"/>
    <property type="project" value="UniProtKB-SubCell"/>
</dbReference>
<gene>
    <name evidence="7 9" type="ORF">P152DRAFT_479482</name>
</gene>
<name>A0A6G1GBU8_9PEZI</name>
<dbReference type="Proteomes" id="UP000504638">
    <property type="component" value="Unplaced"/>
</dbReference>
<keyword evidence="2" id="KW-0963">Cytoplasm</keyword>
<keyword evidence="3" id="KW-0677">Repeat</keyword>
<dbReference type="Pfam" id="PF13001">
    <property type="entry name" value="ECM29_N"/>
    <property type="match status" value="1"/>
</dbReference>
<dbReference type="RefSeq" id="XP_033537196.1">
    <property type="nucleotide sequence ID" value="XM_033681713.1"/>
</dbReference>
<dbReference type="InterPro" id="IPR016024">
    <property type="entry name" value="ARM-type_fold"/>
</dbReference>
<dbReference type="SUPFAM" id="SSF48371">
    <property type="entry name" value="ARM repeat"/>
    <property type="match status" value="3"/>
</dbReference>
<evidence type="ECO:0000259" key="5">
    <source>
        <dbReference type="Pfam" id="PF13001"/>
    </source>
</evidence>
<dbReference type="GeneID" id="54422283"/>
<dbReference type="InterPro" id="IPR024372">
    <property type="entry name" value="Ecm29_N"/>
</dbReference>
<evidence type="ECO:0000313" key="9">
    <source>
        <dbReference type="RefSeq" id="XP_033537196.1"/>
    </source>
</evidence>
<reference evidence="9" key="3">
    <citation type="submission" date="2025-04" db="UniProtKB">
        <authorList>
            <consortium name="RefSeq"/>
        </authorList>
    </citation>
    <scope>IDENTIFICATION</scope>
    <source>
        <strain evidence="9">CBS 781.70</strain>
    </source>
</reference>
<feature type="domain" description="Proteasome component Ecm29 N-terminal" evidence="5">
    <location>
        <begin position="16"/>
        <end position="541"/>
    </location>
</feature>
<dbReference type="Pfam" id="PF23731">
    <property type="entry name" value="ARM_ECM29_C"/>
    <property type="match status" value="1"/>
</dbReference>
<feature type="domain" description="Proteasome adapter and scaffold protein ECM29 HEAT-repeat" evidence="6">
    <location>
        <begin position="1299"/>
        <end position="1461"/>
    </location>
</feature>
<dbReference type="GO" id="GO:0043248">
    <property type="term" value="P:proteasome assembly"/>
    <property type="evidence" value="ECO:0007669"/>
    <property type="project" value="InterPro"/>
</dbReference>
<dbReference type="EMBL" id="ML975151">
    <property type="protein sequence ID" value="KAF1815565.1"/>
    <property type="molecule type" value="Genomic_DNA"/>
</dbReference>
<sequence>MPEKETPTPESELALISKVEFKIALADTDTKLEVVLDRFLTALLLKLESPHLVVRNKVLSICHHLTSRVQHIRLPVKALIEQAKKFRSNKVLQHSDLSFIVPGFMHLSADELRDLIPILAKDVHLDMGASTGLASYQLYFILRAICAQEILERGSAEEEEIFAKPEWQIGELDRAWMVKWFTRLMLFLPGDNPQPGIKKSDQEFFMVSPQKKLWNPIIPGGLYVVKCKQKVLWFLSSRVFAENPTRILAYLYAAADGNSALSETAKDLIKREIASADLEDKGLIQAIYNGYLGNSPSYLDAGIFHIPKPAVQIQLLKFLGRSTMSTTFPLMLTAIIENVLFKKPEDSPSEPPSRRIDRGTEANKLRAAIFSYLTFFARNADVEDLEPIATPLIARLRTFVEEYGWPALETAQSGDADTRRTAYEVIGILTKADKKADVGLLQWLFTSLGYDTSGRETTLIIGDALSSLISIFADRSAVQESELIDVLRDENPGFDFDEVTLNDVALDPALRSRIYHARYLGLRFVNQCLPFENVAARLLNLRVLTVTDVEAREVVEEAKRGLDPNWFKIRDLYPVDGQSTRSIIFPPYIDIMSGALPWFKKTNIAGRLGPVVKFAYLMLLQEAFDQHSVGVVVDQSWERRLLTAIENEVDTQDALADYLKTMDEKKMDRLLNLRNACVPYLDPDLFKQFPASKNILLRLVKIGSISETGRSRLALAYQTLPDLKPALFSHDKSLRIFAAEVFGLCDDTGSYNGTTLVGSCMESVRNWNTSASGTGSYNWKVDGSILLLSNHWSRIKYDGANEQRDSFMKFVKEILETSKDTSLLETCFYAVSQISIFHSMEFDKPTIFPLVLETAKKGNERAITTLGHIAMHFRTEAADDFKMALDAFRDLHEVRQTETQFAVGEAISCFAGGWASKVMVNLREHSLKLSLDEVDDPQAVPTIMESVLKDCRNAKPALRKAAAIWLLCLVQYCGHLKEMKKYLTQCQTAFLHCLSDRDEMVQEAASRGLGTVYEMGDRDLKDDLVRNLVNAFSESKSQLSGNVTEDTELFDEGMLRNRDGSIKTYGDILNLAQEAGDSTLVYKYMAIASNNAMWSSRAAFGKFGLSSVLSSSSVDGYLAENPKLYPKLYRYRFDPVENVRRAMNDIWTALVPDTSATLDKYFDPIMEDLLRHILSGKEWRVRQACCAAIADLVQSKPFEMYYKYLGEIWASCFKVLDDIKESVRAAAAGLARTLTGIVTRSLESGSGSKMSRSKSHAMLTDVVPFLLSPAGLESSAKEVQVFSITALLDIVKKASAEALRPFIPELVERIIGLLTSLEPQEINYIHLNADKYDLTEEKIDAMRLNSIRASPLMDAIERCLDLVDDETMDRLVPCLEIAMRTAVGLPSKIGAGRVLVSLATRHHQVFKQAKANSFLVLLQKYVLDRNETVSTSYAVAAGYLARIASDAQIFRLFEFCRNLYLTADDDRKRTVSGDIVYAVAKHASDRLKAVAADILPFVFFAKHDSVASVKDEYQKAWDDTVGGSRSVLLYLNEIIDISKLHLDSPKWVLKHTAARTVADVINSIIQASSTINKDQADVVYPALKKALAGKTWDGKEGVLTAFVSFVEKTEHLWREDEMSTKDIVGIAAREAGRQNSKYRPTALMAIGKIAGLQDDDGLSRTAFEKAHEVVKTLLVNEDDMDVDGDDSTVKGSLRDETLIAAIQAMGNAFNDAVFQSNDSATLITQYLQTIHVATASASNPIHTTIASSLDAFLTKFPDHPEPTLGAAEDRVLEHLRTVLFDTEPPHEALRARRARQIKVLAGKRWEKANEVIWARVGEMVEGEISPGVRETLEEALKVVEEREG</sequence>
<dbReference type="InterPro" id="IPR055443">
    <property type="entry name" value="HEAT_ECM29"/>
</dbReference>
<evidence type="ECO:0000256" key="4">
    <source>
        <dbReference type="ARBA" id="ARBA00022942"/>
    </source>
</evidence>
<dbReference type="Pfam" id="PF24492">
    <property type="entry name" value="HEAT_ECM29"/>
    <property type="match status" value="1"/>
</dbReference>
<dbReference type="GO" id="GO:0005634">
    <property type="term" value="C:nucleus"/>
    <property type="evidence" value="ECO:0007669"/>
    <property type="project" value="TreeGrafter"/>
</dbReference>
<dbReference type="InterPro" id="IPR011989">
    <property type="entry name" value="ARM-like"/>
</dbReference>
<dbReference type="OrthoDB" id="16066at2759"/>
<dbReference type="GO" id="GO:0000502">
    <property type="term" value="C:proteasome complex"/>
    <property type="evidence" value="ECO:0007669"/>
    <property type="project" value="UniProtKB-KW"/>
</dbReference>
<keyword evidence="4" id="KW-0647">Proteasome</keyword>
<dbReference type="PANTHER" id="PTHR23346">
    <property type="entry name" value="TRANSLATIONAL ACTIVATOR GCN1-RELATED"/>
    <property type="match status" value="1"/>
</dbReference>
<protein>
    <submittedName>
        <fullName evidence="7 9">ARM repeat-containing protein</fullName>
    </submittedName>
</protein>
<evidence type="ECO:0000256" key="1">
    <source>
        <dbReference type="ARBA" id="ARBA00004496"/>
    </source>
</evidence>